<evidence type="ECO:0000313" key="5">
    <source>
        <dbReference type="Proteomes" id="UP000027222"/>
    </source>
</evidence>
<feature type="transmembrane region" description="Helical" evidence="2">
    <location>
        <begin position="120"/>
        <end position="145"/>
    </location>
</feature>
<dbReference type="Proteomes" id="UP000027222">
    <property type="component" value="Unassembled WGS sequence"/>
</dbReference>
<keyword evidence="5" id="KW-1185">Reference proteome</keyword>
<feature type="compositionally biased region" description="Low complexity" evidence="1">
    <location>
        <begin position="234"/>
        <end position="247"/>
    </location>
</feature>
<feature type="region of interest" description="Disordered" evidence="1">
    <location>
        <begin position="225"/>
        <end position="312"/>
    </location>
</feature>
<dbReference type="OrthoDB" id="3357408at2759"/>
<feature type="chain" id="PRO_5001645785" evidence="3">
    <location>
        <begin position="18"/>
        <end position="312"/>
    </location>
</feature>
<feature type="transmembrane region" description="Helical" evidence="2">
    <location>
        <begin position="79"/>
        <end position="100"/>
    </location>
</feature>
<feature type="transmembrane region" description="Helical" evidence="2">
    <location>
        <begin position="166"/>
        <end position="194"/>
    </location>
</feature>
<keyword evidence="3" id="KW-0732">Signal</keyword>
<dbReference type="HOGENOM" id="CLU_044614_1_0_1"/>
<dbReference type="EMBL" id="KL142400">
    <property type="protein sequence ID" value="KDR69730.1"/>
    <property type="molecule type" value="Genomic_DNA"/>
</dbReference>
<accession>A0A067SFK7</accession>
<feature type="signal peptide" evidence="3">
    <location>
        <begin position="1"/>
        <end position="17"/>
    </location>
</feature>
<evidence type="ECO:0000256" key="2">
    <source>
        <dbReference type="SAM" id="Phobius"/>
    </source>
</evidence>
<feature type="transmembrane region" description="Helical" evidence="2">
    <location>
        <begin position="200"/>
        <end position="221"/>
    </location>
</feature>
<evidence type="ECO:0000256" key="1">
    <source>
        <dbReference type="SAM" id="MobiDB-lite"/>
    </source>
</evidence>
<keyword evidence="2" id="KW-0472">Membrane</keyword>
<name>A0A067SFK7_GALM3</name>
<gene>
    <name evidence="4" type="ORF">GALMADRAFT_906760</name>
</gene>
<organism evidence="4 5">
    <name type="scientific">Galerina marginata (strain CBS 339.88)</name>
    <dbReference type="NCBI Taxonomy" id="685588"/>
    <lineage>
        <taxon>Eukaryota</taxon>
        <taxon>Fungi</taxon>
        <taxon>Dikarya</taxon>
        <taxon>Basidiomycota</taxon>
        <taxon>Agaricomycotina</taxon>
        <taxon>Agaricomycetes</taxon>
        <taxon>Agaricomycetidae</taxon>
        <taxon>Agaricales</taxon>
        <taxon>Agaricineae</taxon>
        <taxon>Strophariaceae</taxon>
        <taxon>Galerina</taxon>
    </lineage>
</organism>
<reference evidence="5" key="1">
    <citation type="journal article" date="2014" name="Proc. Natl. Acad. Sci. U.S.A.">
        <title>Extensive sampling of basidiomycete genomes demonstrates inadequacy of the white-rot/brown-rot paradigm for wood decay fungi.</title>
        <authorList>
            <person name="Riley R."/>
            <person name="Salamov A.A."/>
            <person name="Brown D.W."/>
            <person name="Nagy L.G."/>
            <person name="Floudas D."/>
            <person name="Held B.W."/>
            <person name="Levasseur A."/>
            <person name="Lombard V."/>
            <person name="Morin E."/>
            <person name="Otillar R."/>
            <person name="Lindquist E.A."/>
            <person name="Sun H."/>
            <person name="LaButti K.M."/>
            <person name="Schmutz J."/>
            <person name="Jabbour D."/>
            <person name="Luo H."/>
            <person name="Baker S.E."/>
            <person name="Pisabarro A.G."/>
            <person name="Walton J.D."/>
            <person name="Blanchette R.A."/>
            <person name="Henrissat B."/>
            <person name="Martin F."/>
            <person name="Cullen D."/>
            <person name="Hibbett D.S."/>
            <person name="Grigoriev I.V."/>
        </authorList>
    </citation>
    <scope>NUCLEOTIDE SEQUENCE [LARGE SCALE GENOMIC DNA]</scope>
    <source>
        <strain evidence="5">CBS 339.88</strain>
    </source>
</reference>
<evidence type="ECO:0000256" key="3">
    <source>
        <dbReference type="SAM" id="SignalP"/>
    </source>
</evidence>
<sequence>MLSAALLMLLFASMDVAFHLRHNLEAFVYFNHGGDPVEDFERTANWINVMKMGCYVAQTFVGDSILLFRCWIVYDRSWLVVSLPIVLWLGTSACGAITIYAEATLNTSSGKTKMLNSSTLLPFITSMLCLTLATNFITTFVHRIWKIRNSIKRHSAIILPSPSSSRLTNVLVVLIESGLMYTFSIIILFGVYMASNNAQYGVSNAVVQIIGITFNLIIISVDRGDATQPPSPSPSLSLSRGPRSRISQPESQRNTPLPVHLINIQTQTSVARFPDPTTPSRTHAKSGSESESGSELGVGGLGLGAERDWKLR</sequence>
<protein>
    <submittedName>
        <fullName evidence="4">Uncharacterized protein</fullName>
    </submittedName>
</protein>
<dbReference type="AlphaFoldDB" id="A0A067SFK7"/>
<evidence type="ECO:0000313" key="4">
    <source>
        <dbReference type="EMBL" id="KDR69730.1"/>
    </source>
</evidence>
<keyword evidence="2" id="KW-1133">Transmembrane helix</keyword>
<keyword evidence="2" id="KW-0812">Transmembrane</keyword>
<proteinExistence type="predicted"/>